<dbReference type="PANTHER" id="PTHR21015:SF22">
    <property type="entry name" value="GLYCOSYLTRANSFERASE"/>
    <property type="match status" value="1"/>
</dbReference>
<dbReference type="AlphaFoldDB" id="A0A9W9D5K7"/>
<dbReference type="GO" id="GO:0005783">
    <property type="term" value="C:endoplasmic reticulum"/>
    <property type="evidence" value="ECO:0007669"/>
    <property type="project" value="UniProtKB-SubCell"/>
</dbReference>
<dbReference type="InterPro" id="IPR007235">
    <property type="entry name" value="Glyco_trans_28_C"/>
</dbReference>
<comment type="subunit">
    <text evidence="1 7">Heterodimer with ALG14 to form a functional enzyme.</text>
</comment>
<dbReference type="Gene3D" id="3.40.50.2000">
    <property type="entry name" value="Glycogen Phosphorylase B"/>
    <property type="match status" value="1"/>
</dbReference>
<evidence type="ECO:0000313" key="10">
    <source>
        <dbReference type="Proteomes" id="UP001140510"/>
    </source>
</evidence>
<feature type="domain" description="Glycosyl transferase family 28 C-terminal" evidence="8">
    <location>
        <begin position="174"/>
        <end position="291"/>
    </location>
</feature>
<reference evidence="9" key="1">
    <citation type="submission" date="2022-10" db="EMBL/GenBank/DDBJ databases">
        <title>Tapping the CABI collections for fungal endophytes: first genome assemblies for Collariella, Neodidymelliopsis, Ascochyta clinopodiicola, Didymella pomorum, Didymosphaeria variabile, Neocosmospora piperis and Neocucurbitaria cava.</title>
        <authorList>
            <person name="Hill R."/>
        </authorList>
    </citation>
    <scope>NUCLEOTIDE SEQUENCE</scope>
    <source>
        <strain evidence="9">IMI 355091</strain>
    </source>
</reference>
<comment type="function">
    <text evidence="4 7">Involved in protein N-glycosylation. Essential for the second step of the dolichol-linked oligosaccharide pathway.</text>
</comment>
<comment type="caution">
    <text evidence="9">The sequence shown here is derived from an EMBL/GenBank/DDBJ whole genome shotgun (WGS) entry which is preliminary data.</text>
</comment>
<dbReference type="EMBL" id="JAPEVA010000081">
    <property type="protein sequence ID" value="KAJ4400959.1"/>
    <property type="molecule type" value="Genomic_DNA"/>
</dbReference>
<sequence length="295" mass="31968">MATALRKQCPSSIDLIIDFLSFGSRFEYQITNAGFNIVSAQPRVKGISVAHDLGWDWPEFFGSEETEKSFIDGQLVAFRLLKPDVVFHGMWAPASIAARLLGIRTINFLPGPISLFDMNMADLNLLNDHPVFYQEYLYRLPKNIVLTGPLYAASNDELDEDIATHLKTDSGASILVTMGSSGTEEFLFEAIRALRLDHSDDWSAVVLASKSICSTDKAREVAGGDPRLLVTERFIPASAANALADLVVGHGGQGTVQCALAAGKPIVGVALQVEQQTNLDNAMNTGAAVRVQKQS</sequence>
<organism evidence="9 10">
    <name type="scientific">Didymella pomorum</name>
    <dbReference type="NCBI Taxonomy" id="749634"/>
    <lineage>
        <taxon>Eukaryota</taxon>
        <taxon>Fungi</taxon>
        <taxon>Dikarya</taxon>
        <taxon>Ascomycota</taxon>
        <taxon>Pezizomycotina</taxon>
        <taxon>Dothideomycetes</taxon>
        <taxon>Pleosporomycetidae</taxon>
        <taxon>Pleosporales</taxon>
        <taxon>Pleosporineae</taxon>
        <taxon>Didymellaceae</taxon>
        <taxon>Didymella</taxon>
    </lineage>
</organism>
<dbReference type="Proteomes" id="UP001140510">
    <property type="component" value="Unassembled WGS sequence"/>
</dbReference>
<comment type="subcellular location">
    <subcellularLocation>
        <location evidence="7">Endoplasmic reticulum</location>
    </subcellularLocation>
</comment>
<dbReference type="SUPFAM" id="SSF53756">
    <property type="entry name" value="UDP-Glycosyltransferase/glycogen phosphorylase"/>
    <property type="match status" value="1"/>
</dbReference>
<keyword evidence="7" id="KW-0328">Glycosyltransferase</keyword>
<evidence type="ECO:0000256" key="3">
    <source>
        <dbReference type="ARBA" id="ARBA00017468"/>
    </source>
</evidence>
<protein>
    <recommendedName>
        <fullName evidence="3 7">UDP-N-acetylglucosamine transferase subunit ALG13</fullName>
        <ecNumber evidence="2 7">2.4.1.141</ecNumber>
    </recommendedName>
    <alternativeName>
        <fullName evidence="5 7">Asparagine-linked glycosylation protein 13</fullName>
    </alternativeName>
</protein>
<evidence type="ECO:0000256" key="5">
    <source>
        <dbReference type="ARBA" id="ARBA00032061"/>
    </source>
</evidence>
<dbReference type="Pfam" id="PF04101">
    <property type="entry name" value="Glyco_tran_28_C"/>
    <property type="match status" value="1"/>
</dbReference>
<evidence type="ECO:0000259" key="8">
    <source>
        <dbReference type="Pfam" id="PF04101"/>
    </source>
</evidence>
<evidence type="ECO:0000313" key="9">
    <source>
        <dbReference type="EMBL" id="KAJ4400959.1"/>
    </source>
</evidence>
<gene>
    <name evidence="7" type="primary">ALG13</name>
    <name evidence="9" type="ORF">N0V91_008338</name>
</gene>
<evidence type="ECO:0000256" key="7">
    <source>
        <dbReference type="RuleBase" id="RU362128"/>
    </source>
</evidence>
<dbReference type="EC" id="2.4.1.141" evidence="2 7"/>
<name>A0A9W9D5K7_9PLEO</name>
<evidence type="ECO:0000256" key="6">
    <source>
        <dbReference type="ARBA" id="ARBA00048184"/>
    </source>
</evidence>
<evidence type="ECO:0000256" key="1">
    <source>
        <dbReference type="ARBA" id="ARBA00011198"/>
    </source>
</evidence>
<dbReference type="GO" id="GO:0004577">
    <property type="term" value="F:N-acetylglucosaminyldiphosphodolichol N-acetylglucosaminyltransferase activity"/>
    <property type="evidence" value="ECO:0007669"/>
    <property type="project" value="UniProtKB-EC"/>
</dbReference>
<evidence type="ECO:0000256" key="2">
    <source>
        <dbReference type="ARBA" id="ARBA00012614"/>
    </source>
</evidence>
<keyword evidence="7" id="KW-0808">Transferase</keyword>
<dbReference type="OrthoDB" id="5835829at2759"/>
<evidence type="ECO:0000256" key="4">
    <source>
        <dbReference type="ARBA" id="ARBA00024804"/>
    </source>
</evidence>
<proteinExistence type="inferred from homology"/>
<comment type="catalytic activity">
    <reaction evidence="6">
        <text>an N-acetyl-alpha-D-glucosaminyl-diphospho-di-trans,poly-cis-dolichol + UDP-N-acetyl-alpha-D-glucosamine = an N,N'-diacetylchitobiosyl-diphospho-di-trans,poly-cis-dolichol + UDP + H(+)</text>
        <dbReference type="Rhea" id="RHEA:23380"/>
        <dbReference type="Rhea" id="RHEA-COMP:19507"/>
        <dbReference type="Rhea" id="RHEA-COMP:19510"/>
        <dbReference type="ChEBI" id="CHEBI:15378"/>
        <dbReference type="ChEBI" id="CHEBI:57269"/>
        <dbReference type="ChEBI" id="CHEBI:57705"/>
        <dbReference type="ChEBI" id="CHEBI:58223"/>
        <dbReference type="ChEBI" id="CHEBI:58427"/>
        <dbReference type="EC" id="2.4.1.141"/>
    </reaction>
</comment>
<keyword evidence="7" id="KW-0256">Endoplasmic reticulum</keyword>
<comment type="similarity">
    <text evidence="7">Belongs to the glycosyltransferase 28 family.</text>
</comment>
<dbReference type="PANTHER" id="PTHR21015">
    <property type="entry name" value="UDP-N-ACETYLGLUCOSAMINE--N-ACETYLMURAMYL-(PENTAPEPTIDE) PYROPHOSPHORYL-UNDECAPRENOL N-ACETYLGLUCOSAMINE TRANSFERASE 1"/>
    <property type="match status" value="1"/>
</dbReference>
<keyword evidence="10" id="KW-1185">Reference proteome</keyword>
<accession>A0A9W9D5K7</accession>